<feature type="compositionally biased region" description="Basic residues" evidence="1">
    <location>
        <begin position="28"/>
        <end position="42"/>
    </location>
</feature>
<proteinExistence type="predicted"/>
<keyword evidence="3" id="KW-1185">Reference proteome</keyword>
<organism evidence="2 3">
    <name type="scientific">Dendrobium catenatum</name>
    <dbReference type="NCBI Taxonomy" id="906689"/>
    <lineage>
        <taxon>Eukaryota</taxon>
        <taxon>Viridiplantae</taxon>
        <taxon>Streptophyta</taxon>
        <taxon>Embryophyta</taxon>
        <taxon>Tracheophyta</taxon>
        <taxon>Spermatophyta</taxon>
        <taxon>Magnoliopsida</taxon>
        <taxon>Liliopsida</taxon>
        <taxon>Asparagales</taxon>
        <taxon>Orchidaceae</taxon>
        <taxon>Epidendroideae</taxon>
        <taxon>Malaxideae</taxon>
        <taxon>Dendrobiinae</taxon>
        <taxon>Dendrobium</taxon>
    </lineage>
</organism>
<reference evidence="2 3" key="1">
    <citation type="journal article" date="2016" name="Sci. Rep.">
        <title>The Dendrobium catenatum Lindl. genome sequence provides insights into polysaccharide synthase, floral development and adaptive evolution.</title>
        <authorList>
            <person name="Zhang G.Q."/>
            <person name="Xu Q."/>
            <person name="Bian C."/>
            <person name="Tsai W.C."/>
            <person name="Yeh C.M."/>
            <person name="Liu K.W."/>
            <person name="Yoshida K."/>
            <person name="Zhang L.S."/>
            <person name="Chang S.B."/>
            <person name="Chen F."/>
            <person name="Shi Y."/>
            <person name="Su Y.Y."/>
            <person name="Zhang Y.Q."/>
            <person name="Chen L.J."/>
            <person name="Yin Y."/>
            <person name="Lin M."/>
            <person name="Huang H."/>
            <person name="Deng H."/>
            <person name="Wang Z.W."/>
            <person name="Zhu S.L."/>
            <person name="Zhao X."/>
            <person name="Deng C."/>
            <person name="Niu S.C."/>
            <person name="Huang J."/>
            <person name="Wang M."/>
            <person name="Liu G.H."/>
            <person name="Yang H.J."/>
            <person name="Xiao X.J."/>
            <person name="Hsiao Y.Y."/>
            <person name="Wu W.L."/>
            <person name="Chen Y.Y."/>
            <person name="Mitsuda N."/>
            <person name="Ohme-Takagi M."/>
            <person name="Luo Y.B."/>
            <person name="Van de Peer Y."/>
            <person name="Liu Z.J."/>
        </authorList>
    </citation>
    <scope>NUCLEOTIDE SEQUENCE [LARGE SCALE GENOMIC DNA]</scope>
    <source>
        <tissue evidence="2">The whole plant</tissue>
    </source>
</reference>
<dbReference type="EMBL" id="KZ502819">
    <property type="protein sequence ID" value="PKU72554.1"/>
    <property type="molecule type" value="Genomic_DNA"/>
</dbReference>
<evidence type="ECO:0000313" key="3">
    <source>
        <dbReference type="Proteomes" id="UP000233837"/>
    </source>
</evidence>
<evidence type="ECO:0000256" key="1">
    <source>
        <dbReference type="SAM" id="MobiDB-lite"/>
    </source>
</evidence>
<protein>
    <submittedName>
        <fullName evidence="2">Uncharacterized protein</fullName>
    </submittedName>
</protein>
<evidence type="ECO:0000313" key="2">
    <source>
        <dbReference type="EMBL" id="PKU72554.1"/>
    </source>
</evidence>
<gene>
    <name evidence="2" type="ORF">MA16_Dca008611</name>
</gene>
<dbReference type="Proteomes" id="UP000233837">
    <property type="component" value="Unassembled WGS sequence"/>
</dbReference>
<name>A0A2I0WA77_9ASPA</name>
<sequence length="132" mass="14733">MKENIHVSRTSPSDIAVKSRDGVGGNQSRKRRERDGRRKKKGDHNNLRFLRGDAGASSSGPPRRSNLLAARLRRSTQLFFSVQAVVHRHQRSEGRLGERILGDFQYVCVSSKKVTVLLPSPCSVILLLSSIK</sequence>
<accession>A0A2I0WA77</accession>
<dbReference type="AlphaFoldDB" id="A0A2I0WA77"/>
<feature type="region of interest" description="Disordered" evidence="1">
    <location>
        <begin position="1"/>
        <end position="65"/>
    </location>
</feature>
<reference evidence="2 3" key="2">
    <citation type="journal article" date="2017" name="Nature">
        <title>The Apostasia genome and the evolution of orchids.</title>
        <authorList>
            <person name="Zhang G.Q."/>
            <person name="Liu K.W."/>
            <person name="Li Z."/>
            <person name="Lohaus R."/>
            <person name="Hsiao Y.Y."/>
            <person name="Niu S.C."/>
            <person name="Wang J.Y."/>
            <person name="Lin Y.C."/>
            <person name="Xu Q."/>
            <person name="Chen L.J."/>
            <person name="Yoshida K."/>
            <person name="Fujiwara S."/>
            <person name="Wang Z.W."/>
            <person name="Zhang Y.Q."/>
            <person name="Mitsuda N."/>
            <person name="Wang M."/>
            <person name="Liu G.H."/>
            <person name="Pecoraro L."/>
            <person name="Huang H.X."/>
            <person name="Xiao X.J."/>
            <person name="Lin M."/>
            <person name="Wu X.Y."/>
            <person name="Wu W.L."/>
            <person name="Chen Y.Y."/>
            <person name="Chang S.B."/>
            <person name="Sakamoto S."/>
            <person name="Ohme-Takagi M."/>
            <person name="Yagi M."/>
            <person name="Zeng S.J."/>
            <person name="Shen C.Y."/>
            <person name="Yeh C.M."/>
            <person name="Luo Y.B."/>
            <person name="Tsai W.C."/>
            <person name="Van de Peer Y."/>
            <person name="Liu Z.J."/>
        </authorList>
    </citation>
    <scope>NUCLEOTIDE SEQUENCE [LARGE SCALE GENOMIC DNA]</scope>
    <source>
        <tissue evidence="2">The whole plant</tissue>
    </source>
</reference>